<evidence type="ECO:0000256" key="2">
    <source>
        <dbReference type="ARBA" id="ARBA00004728"/>
    </source>
</evidence>
<comment type="similarity">
    <text evidence="4 9">Belongs to the 1-acyl-sn-glycerol-3-phosphate acyltransferase family.</text>
</comment>
<dbReference type="SMART" id="SM00563">
    <property type="entry name" value="PlsC"/>
    <property type="match status" value="1"/>
</dbReference>
<feature type="domain" description="Phospholipid/glycerol acyltransferase" evidence="10">
    <location>
        <begin position="26"/>
        <end position="138"/>
    </location>
</feature>
<dbReference type="NCBIfam" id="TIGR00530">
    <property type="entry name" value="AGP_acyltrn"/>
    <property type="match status" value="1"/>
</dbReference>
<accession>A0A1E5IKB8</accession>
<dbReference type="Proteomes" id="UP000095237">
    <property type="component" value="Unassembled WGS sequence"/>
</dbReference>
<dbReference type="EMBL" id="LNVX01000291">
    <property type="protein sequence ID" value="OEG70874.1"/>
    <property type="molecule type" value="Genomic_DNA"/>
</dbReference>
<evidence type="ECO:0000313" key="12">
    <source>
        <dbReference type="Proteomes" id="UP000095237"/>
    </source>
</evidence>
<dbReference type="GO" id="GO:0006654">
    <property type="term" value="P:phosphatidic acid biosynthetic process"/>
    <property type="evidence" value="ECO:0007669"/>
    <property type="project" value="TreeGrafter"/>
</dbReference>
<dbReference type="PANTHER" id="PTHR10434">
    <property type="entry name" value="1-ACYL-SN-GLYCEROL-3-PHOSPHATE ACYLTRANSFERASE"/>
    <property type="match status" value="1"/>
</dbReference>
<evidence type="ECO:0000256" key="9">
    <source>
        <dbReference type="RuleBase" id="RU361267"/>
    </source>
</evidence>
<evidence type="ECO:0000256" key="6">
    <source>
        <dbReference type="ARBA" id="ARBA00016139"/>
    </source>
</evidence>
<evidence type="ECO:0000313" key="11">
    <source>
        <dbReference type="EMBL" id="OEG70874.1"/>
    </source>
</evidence>
<dbReference type="CDD" id="cd07989">
    <property type="entry name" value="LPLAT_AGPAT-like"/>
    <property type="match status" value="1"/>
</dbReference>
<organism evidence="11 12">
    <name type="scientific">Endomicrobium trichonymphae</name>
    <dbReference type="NCBI Taxonomy" id="1408204"/>
    <lineage>
        <taxon>Bacteria</taxon>
        <taxon>Pseudomonadati</taxon>
        <taxon>Elusimicrobiota</taxon>
        <taxon>Endomicrobiia</taxon>
        <taxon>Endomicrobiales</taxon>
        <taxon>Endomicrobiaceae</taxon>
        <taxon>Candidatus Endomicrobiellum</taxon>
    </lineage>
</organism>
<keyword evidence="9" id="KW-0444">Lipid biosynthesis</keyword>
<evidence type="ECO:0000256" key="7">
    <source>
        <dbReference type="ARBA" id="ARBA00022679"/>
    </source>
</evidence>
<gene>
    <name evidence="11" type="ORF">ATZ36_17620</name>
</gene>
<keyword evidence="9" id="KW-1208">Phospholipid metabolism</keyword>
<comment type="domain">
    <text evidence="9">The HXXXXD motif is essential for acyltransferase activity and may constitute the binding site for the phosphate moiety of the glycerol-3-phosphate.</text>
</comment>
<keyword evidence="9" id="KW-0594">Phospholipid biosynthesis</keyword>
<dbReference type="SUPFAM" id="SSF69593">
    <property type="entry name" value="Glycerol-3-phosphate (1)-acyltransferase"/>
    <property type="match status" value="1"/>
</dbReference>
<comment type="catalytic activity">
    <reaction evidence="1 9">
        <text>a 1-acyl-sn-glycero-3-phosphate + an acyl-CoA = a 1,2-diacyl-sn-glycero-3-phosphate + CoA</text>
        <dbReference type="Rhea" id="RHEA:19709"/>
        <dbReference type="ChEBI" id="CHEBI:57287"/>
        <dbReference type="ChEBI" id="CHEBI:57970"/>
        <dbReference type="ChEBI" id="CHEBI:58342"/>
        <dbReference type="ChEBI" id="CHEBI:58608"/>
        <dbReference type="EC" id="2.3.1.51"/>
    </reaction>
</comment>
<comment type="pathway">
    <text evidence="2">Phospholipid metabolism; CDP-diacylglycerol biosynthesis; CDP-diacylglycerol from sn-glycerol 3-phosphate: step 2/3.</text>
</comment>
<proteinExistence type="inferred from homology"/>
<comment type="pathway">
    <text evidence="3">Lipid metabolism.</text>
</comment>
<evidence type="ECO:0000259" key="10">
    <source>
        <dbReference type="SMART" id="SM00563"/>
    </source>
</evidence>
<reference evidence="11 12" key="1">
    <citation type="submission" date="2015-11" db="EMBL/GenBank/DDBJ databases">
        <title>Evidence for parallel genomic evolution in an endosymbiosis of termite gut flagellates.</title>
        <authorList>
            <person name="Zheng H."/>
        </authorList>
    </citation>
    <scope>NUCLEOTIDE SEQUENCE [LARGE SCALE GENOMIC DNA]</scope>
    <source>
        <strain evidence="11 12">CET450</strain>
    </source>
</reference>
<dbReference type="GO" id="GO:0016020">
    <property type="term" value="C:membrane"/>
    <property type="evidence" value="ECO:0007669"/>
    <property type="project" value="InterPro"/>
</dbReference>
<dbReference type="AlphaFoldDB" id="A0A1E5IKB8"/>
<name>A0A1E5IKB8_ENDTX</name>
<dbReference type="InterPro" id="IPR002123">
    <property type="entry name" value="Plipid/glycerol_acylTrfase"/>
</dbReference>
<evidence type="ECO:0000256" key="8">
    <source>
        <dbReference type="ARBA" id="ARBA00023315"/>
    </source>
</evidence>
<keyword evidence="9" id="KW-0443">Lipid metabolism</keyword>
<dbReference type="Pfam" id="PF01553">
    <property type="entry name" value="Acyltransferase"/>
    <property type="match status" value="1"/>
</dbReference>
<sequence length="180" mass="20195">MFRVIFSLFYRWCIEGVENIPQSGGAVIAPNHIGFFDSMLTGSAIKRPVHFMAKKELFDIPVFGWIIKQTNAFPVKRGMQDIAAVRNTFSLLKNGRLLLIFPEGTRSKDGRIGKERAGAGMIACNAQVPLIPAKIENTNMMLKFKQVKIKFGKPVYPPKDFVKNDYISLSKKVLDIISGM</sequence>
<comment type="caution">
    <text evidence="11">The sequence shown here is derived from an EMBL/GenBank/DDBJ whole genome shotgun (WGS) entry which is preliminary data.</text>
</comment>
<evidence type="ECO:0000256" key="3">
    <source>
        <dbReference type="ARBA" id="ARBA00005189"/>
    </source>
</evidence>
<dbReference type="PANTHER" id="PTHR10434:SF11">
    <property type="entry name" value="1-ACYL-SN-GLYCEROL-3-PHOSPHATE ACYLTRANSFERASE"/>
    <property type="match status" value="1"/>
</dbReference>
<evidence type="ECO:0000256" key="5">
    <source>
        <dbReference type="ARBA" id="ARBA00013211"/>
    </source>
</evidence>
<evidence type="ECO:0000256" key="4">
    <source>
        <dbReference type="ARBA" id="ARBA00008655"/>
    </source>
</evidence>
<dbReference type="EC" id="2.3.1.51" evidence="5 9"/>
<keyword evidence="7 9" id="KW-0808">Transferase</keyword>
<keyword evidence="12" id="KW-1185">Reference proteome</keyword>
<protein>
    <recommendedName>
        <fullName evidence="6 9">1-acyl-sn-glycerol-3-phosphate acyltransferase</fullName>
        <ecNumber evidence="5 9">2.3.1.51</ecNumber>
    </recommendedName>
</protein>
<keyword evidence="8 9" id="KW-0012">Acyltransferase</keyword>
<dbReference type="InterPro" id="IPR004552">
    <property type="entry name" value="AGP_acyltrans"/>
</dbReference>
<dbReference type="GO" id="GO:0003841">
    <property type="term" value="F:1-acylglycerol-3-phosphate O-acyltransferase activity"/>
    <property type="evidence" value="ECO:0007669"/>
    <property type="project" value="UniProtKB-UniRule"/>
</dbReference>
<evidence type="ECO:0000256" key="1">
    <source>
        <dbReference type="ARBA" id="ARBA00001141"/>
    </source>
</evidence>